<evidence type="ECO:0000256" key="8">
    <source>
        <dbReference type="ARBA" id="ARBA00022989"/>
    </source>
</evidence>
<dbReference type="OrthoDB" id="9811406at2"/>
<dbReference type="Pfam" id="PF02699">
    <property type="entry name" value="YajC"/>
    <property type="match status" value="1"/>
</dbReference>
<evidence type="ECO:0000256" key="6">
    <source>
        <dbReference type="ARBA" id="ARBA00022692"/>
    </source>
</evidence>
<keyword evidence="4" id="KW-0813">Transport</keyword>
<dbReference type="PANTHER" id="PTHR33909:SF1">
    <property type="entry name" value="SEC TRANSLOCON ACCESSORY COMPLEX SUBUNIT YAJC"/>
    <property type="match status" value="1"/>
</dbReference>
<dbReference type="InterPro" id="IPR003849">
    <property type="entry name" value="Preprotein_translocase_YajC"/>
</dbReference>
<keyword evidence="9" id="KW-0811">Translocation</keyword>
<keyword evidence="7" id="KW-0653">Protein transport</keyword>
<dbReference type="EMBL" id="FOAP01000011">
    <property type="protein sequence ID" value="SEM10520.1"/>
    <property type="molecule type" value="Genomic_DNA"/>
</dbReference>
<evidence type="ECO:0000256" key="1">
    <source>
        <dbReference type="ARBA" id="ARBA00004162"/>
    </source>
</evidence>
<evidence type="ECO:0000313" key="12">
    <source>
        <dbReference type="EMBL" id="SEM10520.1"/>
    </source>
</evidence>
<keyword evidence="8 11" id="KW-1133">Transmembrane helix</keyword>
<evidence type="ECO:0000256" key="7">
    <source>
        <dbReference type="ARBA" id="ARBA00022927"/>
    </source>
</evidence>
<comment type="similarity">
    <text evidence="2">Belongs to the YajC family.</text>
</comment>
<dbReference type="Proteomes" id="UP000182719">
    <property type="component" value="Unassembled WGS sequence"/>
</dbReference>
<sequence>MAQSFLILAQAPGSGASPLVNLGFIGLLVAIMYFVMIRPQQKQMKSHRELLAGLKKGDEVVTQGGLIGKIHLVSDQTVTLEISSGVRIRVLKRSVYAKGAVADDAAPAAGVKPEEKKEEK</sequence>
<dbReference type="PRINTS" id="PR01853">
    <property type="entry name" value="YAJCTRNLCASE"/>
</dbReference>
<accession>A0A1H7VMZ1</accession>
<dbReference type="SMART" id="SM01323">
    <property type="entry name" value="YajC"/>
    <property type="match status" value="1"/>
</dbReference>
<evidence type="ECO:0000256" key="10">
    <source>
        <dbReference type="ARBA" id="ARBA00023136"/>
    </source>
</evidence>
<protein>
    <recommendedName>
        <fullName evidence="3">Sec translocon accessory complex subunit YajC</fullName>
    </recommendedName>
</protein>
<keyword evidence="5" id="KW-1003">Cell membrane</keyword>
<feature type="transmembrane region" description="Helical" evidence="11">
    <location>
        <begin position="20"/>
        <end position="37"/>
    </location>
</feature>
<name>A0A1H7VMZ1_STIAU</name>
<dbReference type="RefSeq" id="WP_075008434.1">
    <property type="nucleotide sequence ID" value="NZ_FOAP01000011.1"/>
</dbReference>
<dbReference type="AlphaFoldDB" id="A0A1H7VMZ1"/>
<dbReference type="PANTHER" id="PTHR33909">
    <property type="entry name" value="SEC TRANSLOCON ACCESSORY COMPLEX SUBUNIT YAJC"/>
    <property type="match status" value="1"/>
</dbReference>
<keyword evidence="13" id="KW-1185">Reference proteome</keyword>
<organism evidence="12 13">
    <name type="scientific">Stigmatella aurantiaca</name>
    <dbReference type="NCBI Taxonomy" id="41"/>
    <lineage>
        <taxon>Bacteria</taxon>
        <taxon>Pseudomonadati</taxon>
        <taxon>Myxococcota</taxon>
        <taxon>Myxococcia</taxon>
        <taxon>Myxococcales</taxon>
        <taxon>Cystobacterineae</taxon>
        <taxon>Archangiaceae</taxon>
        <taxon>Stigmatella</taxon>
    </lineage>
</organism>
<keyword evidence="6 11" id="KW-0812">Transmembrane</keyword>
<comment type="subcellular location">
    <subcellularLocation>
        <location evidence="1">Cell membrane</location>
        <topology evidence="1">Single-pass membrane protein</topology>
    </subcellularLocation>
</comment>
<gene>
    <name evidence="12" type="ORF">SAMN05444354_111179</name>
</gene>
<evidence type="ECO:0000256" key="3">
    <source>
        <dbReference type="ARBA" id="ARBA00014962"/>
    </source>
</evidence>
<dbReference type="GO" id="GO:0015031">
    <property type="term" value="P:protein transport"/>
    <property type="evidence" value="ECO:0007669"/>
    <property type="project" value="UniProtKB-KW"/>
</dbReference>
<evidence type="ECO:0000256" key="5">
    <source>
        <dbReference type="ARBA" id="ARBA00022475"/>
    </source>
</evidence>
<proteinExistence type="inferred from homology"/>
<evidence type="ECO:0000256" key="4">
    <source>
        <dbReference type="ARBA" id="ARBA00022448"/>
    </source>
</evidence>
<evidence type="ECO:0000256" key="2">
    <source>
        <dbReference type="ARBA" id="ARBA00006742"/>
    </source>
</evidence>
<dbReference type="NCBIfam" id="TIGR00739">
    <property type="entry name" value="yajC"/>
    <property type="match status" value="1"/>
</dbReference>
<keyword evidence="10 11" id="KW-0472">Membrane</keyword>
<dbReference type="GO" id="GO:0005886">
    <property type="term" value="C:plasma membrane"/>
    <property type="evidence" value="ECO:0007669"/>
    <property type="project" value="UniProtKB-SubCell"/>
</dbReference>
<evidence type="ECO:0000256" key="11">
    <source>
        <dbReference type="SAM" id="Phobius"/>
    </source>
</evidence>
<reference evidence="13" key="1">
    <citation type="submission" date="2016-10" db="EMBL/GenBank/DDBJ databases">
        <authorList>
            <person name="Varghese N."/>
            <person name="Submissions S."/>
        </authorList>
    </citation>
    <scope>NUCLEOTIDE SEQUENCE [LARGE SCALE GENOMIC DNA]</scope>
    <source>
        <strain evidence="13">DSM 17044</strain>
    </source>
</reference>
<evidence type="ECO:0000256" key="9">
    <source>
        <dbReference type="ARBA" id="ARBA00023010"/>
    </source>
</evidence>
<evidence type="ECO:0000313" key="13">
    <source>
        <dbReference type="Proteomes" id="UP000182719"/>
    </source>
</evidence>